<name>A0ABY7WVK1_9BACL</name>
<keyword evidence="1" id="KW-0808">Transferase</keyword>
<evidence type="ECO:0000259" key="2">
    <source>
        <dbReference type="Pfam" id="PF13649"/>
    </source>
</evidence>
<evidence type="ECO:0000256" key="1">
    <source>
        <dbReference type="ARBA" id="ARBA00022679"/>
    </source>
</evidence>
<keyword evidence="4" id="KW-1185">Reference proteome</keyword>
<dbReference type="InterPro" id="IPR029063">
    <property type="entry name" value="SAM-dependent_MTases_sf"/>
</dbReference>
<organism evidence="3 4">
    <name type="scientific">Exiguobacterium marinum</name>
    <dbReference type="NCBI Taxonomy" id="273528"/>
    <lineage>
        <taxon>Bacteria</taxon>
        <taxon>Bacillati</taxon>
        <taxon>Bacillota</taxon>
        <taxon>Bacilli</taxon>
        <taxon>Bacillales</taxon>
        <taxon>Bacillales Family XII. Incertae Sedis</taxon>
        <taxon>Exiguobacterium</taxon>
    </lineage>
</organism>
<dbReference type="CDD" id="cd02440">
    <property type="entry name" value="AdoMet_MTases"/>
    <property type="match status" value="1"/>
</dbReference>
<evidence type="ECO:0000313" key="3">
    <source>
        <dbReference type="EMBL" id="WDH74916.1"/>
    </source>
</evidence>
<dbReference type="GO" id="GO:0032259">
    <property type="term" value="P:methylation"/>
    <property type="evidence" value="ECO:0007669"/>
    <property type="project" value="UniProtKB-KW"/>
</dbReference>
<proteinExistence type="predicted"/>
<protein>
    <submittedName>
        <fullName evidence="3">Class I SAM-dependent methyltransferase</fullName>
    </submittedName>
</protein>
<dbReference type="InterPro" id="IPR041698">
    <property type="entry name" value="Methyltransf_25"/>
</dbReference>
<dbReference type="Gene3D" id="3.40.50.150">
    <property type="entry name" value="Vaccinia Virus protein VP39"/>
    <property type="match status" value="1"/>
</dbReference>
<keyword evidence="3" id="KW-0489">Methyltransferase</keyword>
<dbReference type="SUPFAM" id="SSF53335">
    <property type="entry name" value="S-adenosyl-L-methionine-dependent methyltransferases"/>
    <property type="match status" value="1"/>
</dbReference>
<reference evidence="3 4" key="1">
    <citation type="submission" date="2023-02" db="EMBL/GenBank/DDBJ databases">
        <title>A bacterium isolated from plastisphere.</title>
        <authorList>
            <person name="Sun Y."/>
        </authorList>
    </citation>
    <scope>NUCLEOTIDE SEQUENCE [LARGE SCALE GENOMIC DNA]</scope>
    <source>
        <strain evidence="4">a-1</strain>
    </source>
</reference>
<dbReference type="Pfam" id="PF13649">
    <property type="entry name" value="Methyltransf_25"/>
    <property type="match status" value="1"/>
</dbReference>
<dbReference type="EMBL" id="CP118099">
    <property type="protein sequence ID" value="WDH74916.1"/>
    <property type="molecule type" value="Genomic_DNA"/>
</dbReference>
<dbReference type="PANTHER" id="PTHR43861">
    <property type="entry name" value="TRANS-ACONITATE 2-METHYLTRANSFERASE-RELATED"/>
    <property type="match status" value="1"/>
</dbReference>
<feature type="domain" description="Methyltransferase" evidence="2">
    <location>
        <begin position="49"/>
        <end position="127"/>
    </location>
</feature>
<sequence>MNLPFMDIFKDWAKDYDTAVEGHDEQYHEVFVEYEQMLDEVALHVEGTVLEFGVGTGNLSSRILKGHPLIAIEPSPEMRQIAIDKLGIEVQEGDFLRYPDFSQVDTVVSSYAFHHLKDSEKETAIRQYVGEWGHPKFVLLDTMFESPASRQDIIDWAKANSYSDLVEDLNREYYPYTTTIRSMLEANGYNVMMTQKNKFVWLVVATKYRGGITHENI</sequence>
<dbReference type="Proteomes" id="UP001213680">
    <property type="component" value="Chromosome"/>
</dbReference>
<evidence type="ECO:0000313" key="4">
    <source>
        <dbReference type="Proteomes" id="UP001213680"/>
    </source>
</evidence>
<dbReference type="RefSeq" id="WP_214699069.1">
    <property type="nucleotide sequence ID" value="NZ_CP118099.1"/>
</dbReference>
<dbReference type="GO" id="GO:0008168">
    <property type="term" value="F:methyltransferase activity"/>
    <property type="evidence" value="ECO:0007669"/>
    <property type="project" value="UniProtKB-KW"/>
</dbReference>
<gene>
    <name evidence="3" type="ORF">PTI97_08775</name>
</gene>
<accession>A0ABY7WVK1</accession>